<dbReference type="PANTHER" id="PTHR43280">
    <property type="entry name" value="ARAC-FAMILY TRANSCRIPTIONAL REGULATOR"/>
    <property type="match status" value="1"/>
</dbReference>
<keyword evidence="1" id="KW-0805">Transcription regulation</keyword>
<dbReference type="eggNOG" id="COG2207">
    <property type="taxonomic scope" value="Bacteria"/>
</dbReference>
<dbReference type="SMART" id="SM00342">
    <property type="entry name" value="HTH_ARAC"/>
    <property type="match status" value="1"/>
</dbReference>
<dbReference type="InterPro" id="IPR009057">
    <property type="entry name" value="Homeodomain-like_sf"/>
</dbReference>
<dbReference type="SUPFAM" id="SSF46689">
    <property type="entry name" value="Homeodomain-like"/>
    <property type="match status" value="2"/>
</dbReference>
<dbReference type="KEGG" id="mod:AS202_12250"/>
<evidence type="ECO:0000313" key="4">
    <source>
        <dbReference type="EMBL" id="ALU26872.1"/>
    </source>
</evidence>
<name>A0A0S7EDZ1_9FLAO</name>
<dbReference type="GO" id="GO:0003700">
    <property type="term" value="F:DNA-binding transcription factor activity"/>
    <property type="evidence" value="ECO:0007669"/>
    <property type="project" value="InterPro"/>
</dbReference>
<keyword evidence="2" id="KW-0238">DNA-binding</keyword>
<dbReference type="InterPro" id="IPR018060">
    <property type="entry name" value="HTH_AraC"/>
</dbReference>
<dbReference type="Proteomes" id="UP000069030">
    <property type="component" value="Chromosome"/>
</dbReference>
<dbReference type="GO" id="GO:0043565">
    <property type="term" value="F:sequence-specific DNA binding"/>
    <property type="evidence" value="ECO:0007669"/>
    <property type="project" value="InterPro"/>
</dbReference>
<reference evidence="4 5" key="1">
    <citation type="journal article" date="2016" name="J. Zhejiang Univ. Sci. B">
        <title>Antibiotic resistance mechanisms of Myroides sp.</title>
        <authorList>
            <person name="Hu S."/>
            <person name="Yuan S."/>
            <person name="Qu H."/>
            <person name="Jiang T."/>
            <person name="Zhou Y."/>
            <person name="Wang M."/>
            <person name="Ming D."/>
        </authorList>
    </citation>
    <scope>NUCLEOTIDE SEQUENCE [LARGE SCALE GENOMIC DNA]</scope>
    <source>
        <strain evidence="4 5">PR63039</strain>
    </source>
</reference>
<dbReference type="InterPro" id="IPR001387">
    <property type="entry name" value="Cro/C1-type_HTH"/>
</dbReference>
<dbReference type="PANTHER" id="PTHR43280:SF2">
    <property type="entry name" value="HTH-TYPE TRANSCRIPTIONAL REGULATOR EXSA"/>
    <property type="match status" value="1"/>
</dbReference>
<accession>A0A0S7EDZ1</accession>
<evidence type="ECO:0000313" key="5">
    <source>
        <dbReference type="Proteomes" id="UP000069030"/>
    </source>
</evidence>
<dbReference type="EMBL" id="CP013690">
    <property type="protein sequence ID" value="ALU26872.1"/>
    <property type="molecule type" value="Genomic_DNA"/>
</dbReference>
<organism evidence="4 5">
    <name type="scientific">Myroides odoratimimus</name>
    <dbReference type="NCBI Taxonomy" id="76832"/>
    <lineage>
        <taxon>Bacteria</taxon>
        <taxon>Pseudomonadati</taxon>
        <taxon>Bacteroidota</taxon>
        <taxon>Flavobacteriia</taxon>
        <taxon>Flavobacteriales</taxon>
        <taxon>Flavobacteriaceae</taxon>
        <taxon>Myroides</taxon>
    </lineage>
</organism>
<dbReference type="Gene3D" id="1.10.10.60">
    <property type="entry name" value="Homeodomain-like"/>
    <property type="match status" value="1"/>
</dbReference>
<evidence type="ECO:0000256" key="3">
    <source>
        <dbReference type="ARBA" id="ARBA00023163"/>
    </source>
</evidence>
<dbReference type="RefSeq" id="WP_006259323.1">
    <property type="nucleotide sequence ID" value="NZ_BCMQ01000026.1"/>
</dbReference>
<evidence type="ECO:0000256" key="2">
    <source>
        <dbReference type="ARBA" id="ARBA00023125"/>
    </source>
</evidence>
<evidence type="ECO:0000256" key="1">
    <source>
        <dbReference type="ARBA" id="ARBA00023015"/>
    </source>
</evidence>
<gene>
    <name evidence="4" type="ORF">AS202_12250</name>
</gene>
<proteinExistence type="predicted"/>
<dbReference type="PROSITE" id="PS01124">
    <property type="entry name" value="HTH_ARAC_FAMILY_2"/>
    <property type="match status" value="1"/>
</dbReference>
<sequence length="270" mass="31844">MKEIFDTFSPKNALVKKYVDYYYLDIKPNNEVREYQCFPHYNNTISIYASHQLASDGSMAFNEGADDYQIFTPIREDILHVKQVGRVQRVVIVFHPLGIQQFYRHLSFVNLITDYKFMEVGELAKVFATTDVDVITTLLDTALEKRYKLFSNSLLEQTIEYIFSEEDNFSVQELADRLGVSRQHLNRVFKANMGVSLKRFYDIYLFRRTVNQKLYTSPEEKLTDIAYRFNFNDQSHLIKTYKAMTNNSPKNFFEKGTKLGSKDTFWHLEK</sequence>
<dbReference type="CDD" id="cd00093">
    <property type="entry name" value="HTH_XRE"/>
    <property type="match status" value="1"/>
</dbReference>
<dbReference type="AlphaFoldDB" id="A0A0S7EDZ1"/>
<keyword evidence="3" id="KW-0804">Transcription</keyword>
<dbReference type="Pfam" id="PF12833">
    <property type="entry name" value="HTH_18"/>
    <property type="match status" value="1"/>
</dbReference>
<protein>
    <submittedName>
        <fullName evidence="4">Uncharacterized protein</fullName>
    </submittedName>
</protein>